<proteinExistence type="predicted"/>
<keyword evidence="4" id="KW-0479">Metal-binding</keyword>
<evidence type="ECO:0000259" key="7">
    <source>
        <dbReference type="Pfam" id="PF04055"/>
    </source>
</evidence>
<evidence type="ECO:0000256" key="2">
    <source>
        <dbReference type="ARBA" id="ARBA00022485"/>
    </source>
</evidence>
<evidence type="ECO:0000256" key="6">
    <source>
        <dbReference type="ARBA" id="ARBA00023014"/>
    </source>
</evidence>
<dbReference type="PANTHER" id="PTHR43787">
    <property type="entry name" value="FEMO COFACTOR BIOSYNTHESIS PROTEIN NIFB-RELATED"/>
    <property type="match status" value="1"/>
</dbReference>
<evidence type="ECO:0000256" key="4">
    <source>
        <dbReference type="ARBA" id="ARBA00022723"/>
    </source>
</evidence>
<evidence type="ECO:0000313" key="9">
    <source>
        <dbReference type="Proteomes" id="UP000679992"/>
    </source>
</evidence>
<dbReference type="PROSITE" id="PS01305">
    <property type="entry name" value="MOAA_NIFB_PQQE"/>
    <property type="match status" value="1"/>
</dbReference>
<reference evidence="8 9" key="1">
    <citation type="submission" date="2021-03" db="EMBL/GenBank/DDBJ databases">
        <title>Antimicrobial resistance genes in bacteria isolated from Japanese honey, and their potential for conferring macrolide and lincosamide resistance in the American foulbrood pathogen Paenibacillus larvae.</title>
        <authorList>
            <person name="Okamoto M."/>
            <person name="Kumagai M."/>
            <person name="Kanamori H."/>
            <person name="Takamatsu D."/>
        </authorList>
    </citation>
    <scope>NUCLEOTIDE SEQUENCE [LARGE SCALE GENOMIC DNA]</scope>
    <source>
        <strain evidence="8 9">J42TS3</strain>
    </source>
</reference>
<keyword evidence="9" id="KW-1185">Reference proteome</keyword>
<comment type="cofactor">
    <cofactor evidence="1">
        <name>[4Fe-4S] cluster</name>
        <dbReference type="ChEBI" id="CHEBI:49883"/>
    </cofactor>
</comment>
<dbReference type="InterPro" id="IPR058240">
    <property type="entry name" value="rSAM_sf"/>
</dbReference>
<gene>
    <name evidence="8" type="ORF">J42TS3_48920</name>
</gene>
<dbReference type="SUPFAM" id="SSF102114">
    <property type="entry name" value="Radical SAM enzymes"/>
    <property type="match status" value="1"/>
</dbReference>
<evidence type="ECO:0000256" key="5">
    <source>
        <dbReference type="ARBA" id="ARBA00023004"/>
    </source>
</evidence>
<dbReference type="InterPro" id="IPR000385">
    <property type="entry name" value="MoaA_NifB_PqqE_Fe-S-bd_CS"/>
</dbReference>
<feature type="domain" description="Radical SAM core" evidence="7">
    <location>
        <begin position="109"/>
        <end position="252"/>
    </location>
</feature>
<dbReference type="InterPro" id="IPR007197">
    <property type="entry name" value="rSAM"/>
</dbReference>
<dbReference type="NCBIfam" id="TIGR04085">
    <property type="entry name" value="rSAM_more_4Fe4S"/>
    <property type="match status" value="1"/>
</dbReference>
<organism evidence="8 9">
    <name type="scientific">Paenibacillus vini</name>
    <dbReference type="NCBI Taxonomy" id="1476024"/>
    <lineage>
        <taxon>Bacteria</taxon>
        <taxon>Bacillati</taxon>
        <taxon>Bacillota</taxon>
        <taxon>Bacilli</taxon>
        <taxon>Bacillales</taxon>
        <taxon>Paenibacillaceae</taxon>
        <taxon>Paenibacillus</taxon>
    </lineage>
</organism>
<keyword evidence="6" id="KW-0411">Iron-sulfur</keyword>
<dbReference type="SFLD" id="SFLDG01067">
    <property type="entry name" value="SPASM/twitch_domain_containing"/>
    <property type="match status" value="1"/>
</dbReference>
<dbReference type="PANTHER" id="PTHR43787:SF3">
    <property type="entry name" value="ARYLSULFATASE REGULATORY PROTEIN"/>
    <property type="match status" value="1"/>
</dbReference>
<dbReference type="CDD" id="cd01335">
    <property type="entry name" value="Radical_SAM"/>
    <property type="match status" value="1"/>
</dbReference>
<keyword evidence="2" id="KW-0004">4Fe-4S</keyword>
<keyword evidence="3" id="KW-0949">S-adenosyl-L-methionine</keyword>
<dbReference type="Proteomes" id="UP000679992">
    <property type="component" value="Unassembled WGS sequence"/>
</dbReference>
<name>A0ABQ4MJN8_9BACL</name>
<comment type="caution">
    <text evidence="8">The sequence shown here is derived from an EMBL/GenBank/DDBJ whole genome shotgun (WGS) entry which is preliminary data.</text>
</comment>
<protein>
    <submittedName>
        <fullName evidence="8">Radical SAM/SPASM domain-containing protein</fullName>
    </submittedName>
</protein>
<keyword evidence="5" id="KW-0408">Iron</keyword>
<evidence type="ECO:0000256" key="1">
    <source>
        <dbReference type="ARBA" id="ARBA00001966"/>
    </source>
</evidence>
<dbReference type="EMBL" id="BOSL01000025">
    <property type="protein sequence ID" value="GIP55857.1"/>
    <property type="molecule type" value="Genomic_DNA"/>
</dbReference>
<dbReference type="Gene3D" id="3.20.20.70">
    <property type="entry name" value="Aldolase class I"/>
    <property type="match status" value="1"/>
</dbReference>
<dbReference type="InterPro" id="IPR023885">
    <property type="entry name" value="4Fe4S-binding_SPASM_dom"/>
</dbReference>
<dbReference type="Pfam" id="PF04055">
    <property type="entry name" value="Radical_SAM"/>
    <property type="match status" value="1"/>
</dbReference>
<sequence>MDTMNLDAFRLQWKPSRFNAQSDNEEGALVLYNSYTGAIASFTGEERNRVLDCLYPGGAEEVVDESDEEIRSGLIEHGFLVREETDELRRALFLHQSMHAQDTMHLVLLVTEACNFRCNYCYEHFPRASMRQDVINGLEAYMEDRAKTLNRLTISWHGGEPLLVPHIIERLSRSFMAACERSGAVYGAEMSTNGYYLTRERFEQMLDLQVERFMVTLDGEGQVHDTRRGLHGGGGTYQTIVDNLLSLKEVNRHFEINVRVNFDNSNLDSVSRFIPVLRDMFGDDPRFKVYFRPVGCMGGENDLNLPVCDERTKDIKIWEFNEQAIAAGLTVSSFISDTLLPTGAVCYAAKPNSLVIGSDGLLYKCSVAMEQDNNRLGVIHQDGTLDMDYDKLALWTTSGEESDENCQSCFFRPACHGNHCPLFRMRTGQRPCSYEKRQIKRALRTIWLQNEADEANEVVHSN</sequence>
<evidence type="ECO:0000256" key="3">
    <source>
        <dbReference type="ARBA" id="ARBA00022691"/>
    </source>
</evidence>
<evidence type="ECO:0000313" key="8">
    <source>
        <dbReference type="EMBL" id="GIP55857.1"/>
    </source>
</evidence>
<dbReference type="InterPro" id="IPR013785">
    <property type="entry name" value="Aldolase_TIM"/>
</dbReference>
<dbReference type="SFLD" id="SFLDS00029">
    <property type="entry name" value="Radical_SAM"/>
    <property type="match status" value="1"/>
</dbReference>
<accession>A0ABQ4MJN8</accession>